<evidence type="ECO:0000313" key="2">
    <source>
        <dbReference type="Proteomes" id="UP000319004"/>
    </source>
</evidence>
<protein>
    <submittedName>
        <fullName evidence="1">Uncharacterized protein</fullName>
    </submittedName>
</protein>
<reference evidence="1 2" key="1">
    <citation type="submission" date="2019-03" db="EMBL/GenBank/DDBJ databases">
        <title>Deep-cultivation of Planctomycetes and their phenomic and genomic characterization uncovers novel biology.</title>
        <authorList>
            <person name="Wiegand S."/>
            <person name="Jogler M."/>
            <person name="Boedeker C."/>
            <person name="Pinto D."/>
            <person name="Vollmers J."/>
            <person name="Rivas-Marin E."/>
            <person name="Kohn T."/>
            <person name="Peeters S.H."/>
            <person name="Heuer A."/>
            <person name="Rast P."/>
            <person name="Oberbeckmann S."/>
            <person name="Bunk B."/>
            <person name="Jeske O."/>
            <person name="Meyerdierks A."/>
            <person name="Storesund J.E."/>
            <person name="Kallscheuer N."/>
            <person name="Luecker S."/>
            <person name="Lage O.M."/>
            <person name="Pohl T."/>
            <person name="Merkel B.J."/>
            <person name="Hornburger P."/>
            <person name="Mueller R.-W."/>
            <person name="Bruemmer F."/>
            <person name="Labrenz M."/>
            <person name="Spormann A.M."/>
            <person name="Op den Camp H."/>
            <person name="Overmann J."/>
            <person name="Amann R."/>
            <person name="Jetten M.S.M."/>
            <person name="Mascher T."/>
            <person name="Medema M.H."/>
            <person name="Devos D.P."/>
            <person name="Kaster A.-K."/>
            <person name="Ovreas L."/>
            <person name="Rohde M."/>
            <person name="Galperin M.Y."/>
            <person name="Jogler C."/>
        </authorList>
    </citation>
    <scope>NUCLEOTIDE SEQUENCE [LARGE SCALE GENOMIC DNA]</scope>
    <source>
        <strain evidence="1 2">Enr13</strain>
    </source>
</reference>
<dbReference type="AlphaFoldDB" id="A0A518HHC1"/>
<dbReference type="RefSeq" id="WP_145384076.1">
    <property type="nucleotide sequence ID" value="NZ_CP037423.1"/>
</dbReference>
<keyword evidence="2" id="KW-1185">Reference proteome</keyword>
<dbReference type="OrthoDB" id="289161at2"/>
<gene>
    <name evidence="1" type="ORF">Enr13x_00260</name>
</gene>
<dbReference type="EMBL" id="CP037423">
    <property type="protein sequence ID" value="QDV40220.1"/>
    <property type="molecule type" value="Genomic_DNA"/>
</dbReference>
<sequence>MMTAVCNKEVLKSASSAQNETASQETNLSDAEILRRVRDIRASWSLSERAARREEADRRFENLIETIFAEAA</sequence>
<accession>A0A518HHC1</accession>
<name>A0A518HHC1_9BACT</name>
<dbReference type="KEGG" id="snep:Enr13x_00260"/>
<evidence type="ECO:0000313" key="1">
    <source>
        <dbReference type="EMBL" id="QDV40220.1"/>
    </source>
</evidence>
<dbReference type="Proteomes" id="UP000319004">
    <property type="component" value="Chromosome"/>
</dbReference>
<organism evidence="1 2">
    <name type="scientific">Stieleria neptunia</name>
    <dbReference type="NCBI Taxonomy" id="2527979"/>
    <lineage>
        <taxon>Bacteria</taxon>
        <taxon>Pseudomonadati</taxon>
        <taxon>Planctomycetota</taxon>
        <taxon>Planctomycetia</taxon>
        <taxon>Pirellulales</taxon>
        <taxon>Pirellulaceae</taxon>
        <taxon>Stieleria</taxon>
    </lineage>
</organism>
<proteinExistence type="predicted"/>